<dbReference type="EMBL" id="MK552141">
    <property type="protein sequence ID" value="QBQ74609.1"/>
    <property type="molecule type" value="Genomic_DNA"/>
</dbReference>
<accession>A0A482MLS1</accession>
<sequence>MLFLKKYAIEIVLLIAFAALCVMVGYGHGYKSGWAAQQVTIDKMAKDENAKRDSDNGRLNAAEQQAPKVAAQVATTVQTKVEYRDRIVREYYEKTPSAETCKWAVPTINLINQVIDGPSPASDAATEK</sequence>
<reference evidence="1 2" key="1">
    <citation type="submission" date="2019-02" db="EMBL/GenBank/DDBJ databases">
        <title>Complete genome sequence of Burkholderia cenocepacia phage BcepSauron.</title>
        <authorList>
            <person name="Park K."/>
            <person name="Gonzalez C."/>
            <person name="Liu M."/>
            <person name="Gill J."/>
        </authorList>
    </citation>
    <scope>NUCLEOTIDE SEQUENCE [LARGE SCALE GENOMIC DNA]</scope>
</reference>
<proteinExistence type="predicted"/>
<evidence type="ECO:0000313" key="1">
    <source>
        <dbReference type="EMBL" id="QBQ74609.1"/>
    </source>
</evidence>
<gene>
    <name evidence="1" type="ORF">BcepSauron_229</name>
</gene>
<evidence type="ECO:0000313" key="2">
    <source>
        <dbReference type="Proteomes" id="UP000301424"/>
    </source>
</evidence>
<keyword evidence="2" id="KW-1185">Reference proteome</keyword>
<organism evidence="1 2">
    <name type="scientific">Burkholderia phage BcepSauron</name>
    <dbReference type="NCBI Taxonomy" id="2530033"/>
    <lineage>
        <taxon>Viruses</taxon>
        <taxon>Duplodnaviria</taxon>
        <taxon>Heunggongvirae</taxon>
        <taxon>Uroviricota</taxon>
        <taxon>Caudoviricetes</taxon>
        <taxon>Sarumanvirus</taxon>
        <taxon>Sarumanvirus bcepsauron</taxon>
    </lineage>
</organism>
<protein>
    <submittedName>
        <fullName evidence="1">Uncharacterized protein</fullName>
    </submittedName>
</protein>
<dbReference type="Proteomes" id="UP000301424">
    <property type="component" value="Segment"/>
</dbReference>
<name>A0A482MLS1_9CAUD</name>